<reference evidence="3" key="1">
    <citation type="submission" date="2021-03" db="EMBL/GenBank/DDBJ databases">
        <authorList>
            <person name="Tagirdzhanova G."/>
        </authorList>
    </citation>
    <scope>NUCLEOTIDE SEQUENCE</scope>
</reference>
<keyword evidence="2" id="KW-0472">Membrane</keyword>
<feature type="region of interest" description="Disordered" evidence="1">
    <location>
        <begin position="1"/>
        <end position="44"/>
    </location>
</feature>
<dbReference type="Pfam" id="PF11374">
    <property type="entry name" value="DUF3176"/>
    <property type="match status" value="1"/>
</dbReference>
<comment type="caution">
    <text evidence="3">The sequence shown here is derived from an EMBL/GenBank/DDBJ whole genome shotgun (WGS) entry which is preliminary data.</text>
</comment>
<dbReference type="PANTHER" id="PTHR35394">
    <property type="entry name" value="DUF3176 DOMAIN-CONTAINING PROTEIN"/>
    <property type="match status" value="1"/>
</dbReference>
<accession>A0A8H3ETZ1</accession>
<gene>
    <name evidence="3" type="ORF">GOMPHAMPRED_007009</name>
</gene>
<feature type="compositionally biased region" description="Polar residues" evidence="1">
    <location>
        <begin position="15"/>
        <end position="40"/>
    </location>
</feature>
<evidence type="ECO:0000313" key="3">
    <source>
        <dbReference type="EMBL" id="CAF9910232.1"/>
    </source>
</evidence>
<feature type="transmembrane region" description="Helical" evidence="2">
    <location>
        <begin position="184"/>
        <end position="203"/>
    </location>
</feature>
<sequence>MAAERNFEPAPEDCTQYNEQDTATSVTSTDSPAHISSYSSLPYCEKDPRLRSHGGNDTLQQSDYPQRRTLFRRTKDLFRSFWLYEILAGVFSLVCLTTIVIVLLYQDGRELDNWGWSLLPNVVISFIAILAKASIAVVLSQVLSQLKWNLFYERPTAIVHLRTLHEASRGPQGSAKLILTSKGLLASCAAGLTLVALLIDPFVQLSLTFPSRLVEDINQNSIFLKAQSFTPSAYKDPWSVTDVVIGAYQNFEVTNEIMASIITGAADGPLPAQVVNCPSGNCTWTEPISTLGICGSCHESTELLIRNCSSSDTDTYTENPREVTTTYCDYSFPSGPAVGVWTYPNCHTDSSNELINCYTSWTLWNSSQEDFPLWKQIYEEQDQNGPAVLAKFNALQLDPPGNDSGILTAPDPRGFSCELHFCEKMVSSLKVVNGAGPVSETSEEVLYWLPSNDSILDSSAFPMATKSVMTNTAIEGPQNYSVSYLDLSNLQGYLAMIFAVSYADALLNTYSMTANNLSFELPTAPHFVPGLSFGLPLGAHLGRLFANSQDVNQTLSKLTTSMTEAIRTGSNATAVYGQVLVSKTYIHVRWAWLSLPLATMLLTCGLLLIVAIQCRNKDIPIWKDDPLPLLLHRLDGLDYSMLTDNKRSGPSDLENLVRAVHIKMSSDKSFMFERTHSVPIKG</sequence>
<feature type="transmembrane region" description="Helical" evidence="2">
    <location>
        <begin position="81"/>
        <end position="106"/>
    </location>
</feature>
<evidence type="ECO:0000313" key="4">
    <source>
        <dbReference type="Proteomes" id="UP000664169"/>
    </source>
</evidence>
<proteinExistence type="predicted"/>
<feature type="transmembrane region" description="Helical" evidence="2">
    <location>
        <begin position="590"/>
        <end position="612"/>
    </location>
</feature>
<evidence type="ECO:0000256" key="2">
    <source>
        <dbReference type="SAM" id="Phobius"/>
    </source>
</evidence>
<protein>
    <submittedName>
        <fullName evidence="3">Uncharacterized protein</fullName>
    </submittedName>
</protein>
<keyword evidence="4" id="KW-1185">Reference proteome</keyword>
<dbReference type="InterPro" id="IPR021514">
    <property type="entry name" value="DUF3176"/>
</dbReference>
<dbReference type="Proteomes" id="UP000664169">
    <property type="component" value="Unassembled WGS sequence"/>
</dbReference>
<dbReference type="PANTHER" id="PTHR35394:SF5">
    <property type="entry name" value="DUF3176 DOMAIN-CONTAINING PROTEIN"/>
    <property type="match status" value="1"/>
</dbReference>
<evidence type="ECO:0000256" key="1">
    <source>
        <dbReference type="SAM" id="MobiDB-lite"/>
    </source>
</evidence>
<dbReference type="EMBL" id="CAJPDQ010000005">
    <property type="protein sequence ID" value="CAF9910232.1"/>
    <property type="molecule type" value="Genomic_DNA"/>
</dbReference>
<name>A0A8H3ETZ1_9LECA</name>
<keyword evidence="2" id="KW-0812">Transmembrane</keyword>
<keyword evidence="2" id="KW-1133">Transmembrane helix</keyword>
<dbReference type="AlphaFoldDB" id="A0A8H3ETZ1"/>
<organism evidence="3 4">
    <name type="scientific">Gomphillus americanus</name>
    <dbReference type="NCBI Taxonomy" id="1940652"/>
    <lineage>
        <taxon>Eukaryota</taxon>
        <taxon>Fungi</taxon>
        <taxon>Dikarya</taxon>
        <taxon>Ascomycota</taxon>
        <taxon>Pezizomycotina</taxon>
        <taxon>Lecanoromycetes</taxon>
        <taxon>OSLEUM clade</taxon>
        <taxon>Ostropomycetidae</taxon>
        <taxon>Ostropales</taxon>
        <taxon>Graphidaceae</taxon>
        <taxon>Gomphilloideae</taxon>
        <taxon>Gomphillus</taxon>
    </lineage>
</organism>
<dbReference type="OrthoDB" id="5376804at2759"/>
<feature type="transmembrane region" description="Helical" evidence="2">
    <location>
        <begin position="118"/>
        <end position="139"/>
    </location>
</feature>